<feature type="compositionally biased region" description="Polar residues" evidence="8">
    <location>
        <begin position="7"/>
        <end position="26"/>
    </location>
</feature>
<feature type="region of interest" description="Disordered" evidence="8">
    <location>
        <begin position="141"/>
        <end position="319"/>
    </location>
</feature>
<dbReference type="InterPro" id="IPR012340">
    <property type="entry name" value="NA-bd_OB-fold"/>
</dbReference>
<feature type="region of interest" description="Disordered" evidence="8">
    <location>
        <begin position="57"/>
        <end position="128"/>
    </location>
</feature>
<keyword evidence="7" id="KW-0539">Nucleus</keyword>
<feature type="compositionally biased region" description="Polar residues" evidence="8">
    <location>
        <begin position="267"/>
        <end position="284"/>
    </location>
</feature>
<dbReference type="AlphaFoldDB" id="A0A1V6RVP7"/>
<dbReference type="PANTHER" id="PTHR13454:SF11">
    <property type="entry name" value="PROTEIN MCM10 HOMOLOG"/>
    <property type="match status" value="1"/>
</dbReference>
<comment type="subcellular location">
    <subcellularLocation>
        <location evidence="1">Nucleus</location>
    </subcellularLocation>
</comment>
<name>A0A1V6RVP7_9EURO</name>
<evidence type="ECO:0000313" key="12">
    <source>
        <dbReference type="Proteomes" id="UP000191518"/>
    </source>
</evidence>
<organism evidence="11 12">
    <name type="scientific">Penicillium vulpinum</name>
    <dbReference type="NCBI Taxonomy" id="29845"/>
    <lineage>
        <taxon>Eukaryota</taxon>
        <taxon>Fungi</taxon>
        <taxon>Dikarya</taxon>
        <taxon>Ascomycota</taxon>
        <taxon>Pezizomycotina</taxon>
        <taxon>Eurotiomycetes</taxon>
        <taxon>Eurotiomycetidae</taxon>
        <taxon>Eurotiales</taxon>
        <taxon>Aspergillaceae</taxon>
        <taxon>Penicillium</taxon>
    </lineage>
</organism>
<dbReference type="InterPro" id="IPR040184">
    <property type="entry name" value="Mcm10"/>
</dbReference>
<feature type="compositionally biased region" description="Polar residues" evidence="8">
    <location>
        <begin position="178"/>
        <end position="188"/>
    </location>
</feature>
<evidence type="ECO:0000259" key="10">
    <source>
        <dbReference type="Pfam" id="PF22379"/>
    </source>
</evidence>
<keyword evidence="5" id="KW-0863">Zinc-finger</keyword>
<dbReference type="GO" id="GO:0003688">
    <property type="term" value="F:DNA replication origin binding"/>
    <property type="evidence" value="ECO:0007669"/>
    <property type="project" value="TreeGrafter"/>
</dbReference>
<comment type="similarity">
    <text evidence="2">Belongs to the MCM10 family.</text>
</comment>
<dbReference type="STRING" id="29845.A0A1V6RVP7"/>
<feature type="compositionally biased region" description="Acidic residues" evidence="8">
    <location>
        <begin position="29"/>
        <end position="41"/>
    </location>
</feature>
<evidence type="ECO:0000313" key="11">
    <source>
        <dbReference type="EMBL" id="OQE05847.1"/>
    </source>
</evidence>
<dbReference type="OrthoDB" id="273123at2759"/>
<accession>A0A1V6RVP7</accession>
<dbReference type="InterPro" id="IPR015408">
    <property type="entry name" value="Znf_Mcm10/DnaG"/>
</dbReference>
<evidence type="ECO:0000256" key="4">
    <source>
        <dbReference type="ARBA" id="ARBA00022723"/>
    </source>
</evidence>
<evidence type="ECO:0000256" key="1">
    <source>
        <dbReference type="ARBA" id="ARBA00004123"/>
    </source>
</evidence>
<feature type="region of interest" description="Disordered" evidence="8">
    <location>
        <begin position="1"/>
        <end position="42"/>
    </location>
</feature>
<proteinExistence type="inferred from homology"/>
<feature type="compositionally biased region" description="Basic and acidic residues" evidence="8">
    <location>
        <begin position="194"/>
        <end position="217"/>
    </location>
</feature>
<dbReference type="FunFam" id="2.40.50.140:FF:000174">
    <property type="entry name" value="DNA replication licensing factor mcm10"/>
    <property type="match status" value="1"/>
</dbReference>
<evidence type="ECO:0000256" key="2">
    <source>
        <dbReference type="ARBA" id="ARBA00009679"/>
    </source>
</evidence>
<sequence length="771" mass="85191">MQRTRENLTSPLKRSSTTPNLRSKASQIMDEDDGEEEDEETLQLQLAEIKARLKLKKLQQKNRGRSSSNLDDEDAQPNSAVSALRTEDRSATPRTARPARQRTSSDGIQVPASPTRRELPPAVPISPRRYVMGIDKGWKANDVSLRRPPGSRPEFRPSSHMGFRDGDTPRSNDIFGSRPQTSPSSTGGINRIKSFSERMAEGRAAEKSRLERAERVQANRSSAFQVDKMEIEAFKAVASDTRQSSPPSSSRDRPAESFSREDILRSMGQSRPSGLQRSNTTPNVQRIEGGGRNERQSHLHRRTHTAEEEPSSSQKLGQTDDALVKAPDPSKFESYSSLHLSSRILPHSFLSRTLADKKVLRIPDLLKTVKGPAFELPEDIDGDFVVFGIVASKSNPRDKKAPGNVSAKEKDPYDDGLNNTNRYMAITLTDLKWTIDLFLFDTAFPRYYKISEGTLVAILNPTIMPPPKHKLDTNKFSLSLSSSDDKVLEIGKARDIGFCKSVRKDGKVCQSWIDGRKTEFCDFHVDIQIRRTQGQRSGVNADTGMFGPGGTSGPRTGLFGQGLRRAAAFKQGSNHDGPQYDMGSQSLYYVAPPRNRGAGRASYNPMGGSAANLIDAYDDPFLASGMIGRGMESKEERMRRRLATQQRERDITQKLVSGRVGGVGAEYLRTRTGNESPNKDKALGTPLPKSPTTTNGMDMATFGKAKNVRLSPMKRAHGKPHGSGVKKTRFITSRGIKEAGRESLGAPAETTPSRKQIVLDDDDDDDDLEFI</sequence>
<feature type="compositionally biased region" description="Basic and acidic residues" evidence="8">
    <location>
        <begin position="250"/>
        <end position="264"/>
    </location>
</feature>
<reference evidence="12" key="1">
    <citation type="journal article" date="2017" name="Nat. Microbiol.">
        <title>Global analysis of biosynthetic gene clusters reveals vast potential of secondary metabolite production in Penicillium species.</title>
        <authorList>
            <person name="Nielsen J.C."/>
            <person name="Grijseels S."/>
            <person name="Prigent S."/>
            <person name="Ji B."/>
            <person name="Dainat J."/>
            <person name="Nielsen K.F."/>
            <person name="Frisvad J.C."/>
            <person name="Workman M."/>
            <person name="Nielsen J."/>
        </authorList>
    </citation>
    <scope>NUCLEOTIDE SEQUENCE [LARGE SCALE GENOMIC DNA]</scope>
    <source>
        <strain evidence="12">IBT 29486</strain>
    </source>
</reference>
<keyword evidence="6" id="KW-0862">Zinc</keyword>
<dbReference type="Pfam" id="PF22379">
    <property type="entry name" value="OB_MCM10"/>
    <property type="match status" value="1"/>
</dbReference>
<feature type="compositionally biased region" description="Low complexity" evidence="8">
    <location>
        <begin position="92"/>
        <end position="105"/>
    </location>
</feature>
<dbReference type="PANTHER" id="PTHR13454">
    <property type="entry name" value="PROTEIN MCM10 HOMOLOG"/>
    <property type="match status" value="1"/>
</dbReference>
<dbReference type="GO" id="GO:0003697">
    <property type="term" value="F:single-stranded DNA binding"/>
    <property type="evidence" value="ECO:0007669"/>
    <property type="project" value="InterPro"/>
</dbReference>
<dbReference type="GO" id="GO:0043596">
    <property type="term" value="C:nuclear replication fork"/>
    <property type="evidence" value="ECO:0007669"/>
    <property type="project" value="TreeGrafter"/>
</dbReference>
<evidence type="ECO:0000256" key="8">
    <source>
        <dbReference type="SAM" id="MobiDB-lite"/>
    </source>
</evidence>
<evidence type="ECO:0000259" key="9">
    <source>
        <dbReference type="Pfam" id="PF09329"/>
    </source>
</evidence>
<dbReference type="GO" id="GO:0006270">
    <property type="term" value="P:DNA replication initiation"/>
    <property type="evidence" value="ECO:0007669"/>
    <property type="project" value="InterPro"/>
</dbReference>
<evidence type="ECO:0000256" key="5">
    <source>
        <dbReference type="ARBA" id="ARBA00022771"/>
    </source>
</evidence>
<dbReference type="Proteomes" id="UP000191518">
    <property type="component" value="Unassembled WGS sequence"/>
</dbReference>
<keyword evidence="12" id="KW-1185">Reference proteome</keyword>
<dbReference type="EMBL" id="MDYP01000021">
    <property type="protein sequence ID" value="OQE05847.1"/>
    <property type="molecule type" value="Genomic_DNA"/>
</dbReference>
<feature type="compositionally biased region" description="Basic and acidic residues" evidence="8">
    <location>
        <begin position="153"/>
        <end position="170"/>
    </location>
</feature>
<feature type="region of interest" description="Disordered" evidence="8">
    <location>
        <begin position="714"/>
        <end position="771"/>
    </location>
</feature>
<feature type="compositionally biased region" description="Basic residues" evidence="8">
    <location>
        <begin position="714"/>
        <end position="729"/>
    </location>
</feature>
<evidence type="ECO:0000256" key="7">
    <source>
        <dbReference type="ARBA" id="ARBA00023242"/>
    </source>
</evidence>
<feature type="domain" description="Zinc finger Mcm10/DnaG-type" evidence="9">
    <location>
        <begin position="491"/>
        <end position="536"/>
    </location>
</feature>
<dbReference type="Pfam" id="PF09329">
    <property type="entry name" value="zf-primase"/>
    <property type="match status" value="1"/>
</dbReference>
<protein>
    <submittedName>
        <fullName evidence="11">Uncharacterized protein</fullName>
    </submittedName>
</protein>
<keyword evidence="4" id="KW-0479">Metal-binding</keyword>
<dbReference type="InterPro" id="IPR055065">
    <property type="entry name" value="OB_MCM10"/>
</dbReference>
<feature type="compositionally biased region" description="Acidic residues" evidence="8">
    <location>
        <begin position="759"/>
        <end position="771"/>
    </location>
</feature>
<feature type="domain" description="MCM10 OB-fold" evidence="10">
    <location>
        <begin position="420"/>
        <end position="483"/>
    </location>
</feature>
<feature type="region of interest" description="Disordered" evidence="8">
    <location>
        <begin position="670"/>
        <end position="699"/>
    </location>
</feature>
<dbReference type="GO" id="GO:0008270">
    <property type="term" value="F:zinc ion binding"/>
    <property type="evidence" value="ECO:0007669"/>
    <property type="project" value="UniProtKB-KW"/>
</dbReference>
<feature type="compositionally biased region" description="Low complexity" evidence="8">
    <location>
        <begin position="239"/>
        <end position="249"/>
    </location>
</feature>
<dbReference type="Gene3D" id="2.40.50.140">
    <property type="entry name" value="Nucleic acid-binding proteins"/>
    <property type="match status" value="1"/>
</dbReference>
<comment type="caution">
    <text evidence="11">The sequence shown here is derived from an EMBL/GenBank/DDBJ whole genome shotgun (WGS) entry which is preliminary data.</text>
</comment>
<evidence type="ECO:0000256" key="6">
    <source>
        <dbReference type="ARBA" id="ARBA00022833"/>
    </source>
</evidence>
<gene>
    <name evidence="11" type="ORF">PENVUL_c021G02698</name>
</gene>
<evidence type="ECO:0000256" key="3">
    <source>
        <dbReference type="ARBA" id="ARBA00022705"/>
    </source>
</evidence>
<keyword evidence="3" id="KW-0235">DNA replication</keyword>